<dbReference type="InterPro" id="IPR039421">
    <property type="entry name" value="Type_1_exporter"/>
</dbReference>
<feature type="transmembrane region" description="Helical" evidence="7">
    <location>
        <begin position="24"/>
        <end position="48"/>
    </location>
</feature>
<feature type="domain" description="ABC transmembrane type-1" evidence="9">
    <location>
        <begin position="28"/>
        <end position="309"/>
    </location>
</feature>
<accession>A0ABR6W0W9</accession>
<gene>
    <name evidence="10" type="ORF">FH603_658</name>
</gene>
<dbReference type="InterPro" id="IPR027417">
    <property type="entry name" value="P-loop_NTPase"/>
</dbReference>
<keyword evidence="5 7" id="KW-1133">Transmembrane helix</keyword>
<keyword evidence="2 7" id="KW-0812">Transmembrane</keyword>
<dbReference type="Pfam" id="PF00664">
    <property type="entry name" value="ABC_membrane"/>
    <property type="match status" value="1"/>
</dbReference>
<dbReference type="InterPro" id="IPR003439">
    <property type="entry name" value="ABC_transporter-like_ATP-bd"/>
</dbReference>
<evidence type="ECO:0000256" key="7">
    <source>
        <dbReference type="SAM" id="Phobius"/>
    </source>
</evidence>
<protein>
    <submittedName>
        <fullName evidence="10">ABC-type multidrug transport system fused ATPase/permease subunit</fullName>
    </submittedName>
</protein>
<evidence type="ECO:0000256" key="2">
    <source>
        <dbReference type="ARBA" id="ARBA00022692"/>
    </source>
</evidence>
<dbReference type="InterPro" id="IPR011527">
    <property type="entry name" value="ABC1_TM_dom"/>
</dbReference>
<organism evidence="10 11">
    <name type="scientific">Spirosoma utsteinense</name>
    <dbReference type="NCBI Taxonomy" id="2585773"/>
    <lineage>
        <taxon>Bacteria</taxon>
        <taxon>Pseudomonadati</taxon>
        <taxon>Bacteroidota</taxon>
        <taxon>Cytophagia</taxon>
        <taxon>Cytophagales</taxon>
        <taxon>Cytophagaceae</taxon>
        <taxon>Spirosoma</taxon>
    </lineage>
</organism>
<evidence type="ECO:0000256" key="3">
    <source>
        <dbReference type="ARBA" id="ARBA00022741"/>
    </source>
</evidence>
<evidence type="ECO:0000259" key="9">
    <source>
        <dbReference type="PROSITE" id="PS50929"/>
    </source>
</evidence>
<comment type="subcellular location">
    <subcellularLocation>
        <location evidence="1">Cell membrane</location>
        <topology evidence="1">Multi-pass membrane protein</topology>
    </subcellularLocation>
</comment>
<dbReference type="SUPFAM" id="SSF52540">
    <property type="entry name" value="P-loop containing nucleoside triphosphate hydrolases"/>
    <property type="match status" value="1"/>
</dbReference>
<keyword evidence="11" id="KW-1185">Reference proteome</keyword>
<dbReference type="PROSITE" id="PS50929">
    <property type="entry name" value="ABC_TM1F"/>
    <property type="match status" value="1"/>
</dbReference>
<name>A0ABR6W0W9_9BACT</name>
<proteinExistence type="predicted"/>
<evidence type="ECO:0000313" key="11">
    <source>
        <dbReference type="Proteomes" id="UP000700732"/>
    </source>
</evidence>
<evidence type="ECO:0000313" key="10">
    <source>
        <dbReference type="EMBL" id="MBC3790173.1"/>
    </source>
</evidence>
<evidence type="ECO:0000256" key="5">
    <source>
        <dbReference type="ARBA" id="ARBA00022989"/>
    </source>
</evidence>
<keyword evidence="4" id="KW-0067">ATP-binding</keyword>
<dbReference type="InterPro" id="IPR036640">
    <property type="entry name" value="ABC1_TM_sf"/>
</dbReference>
<evidence type="ECO:0000256" key="4">
    <source>
        <dbReference type="ARBA" id="ARBA00022840"/>
    </source>
</evidence>
<dbReference type="PANTHER" id="PTHR43394:SF1">
    <property type="entry name" value="ATP-BINDING CASSETTE SUB-FAMILY B MEMBER 10, MITOCHONDRIAL"/>
    <property type="match status" value="1"/>
</dbReference>
<feature type="transmembrane region" description="Helical" evidence="7">
    <location>
        <begin position="157"/>
        <end position="180"/>
    </location>
</feature>
<dbReference type="PROSITE" id="PS50893">
    <property type="entry name" value="ABC_TRANSPORTER_2"/>
    <property type="match status" value="1"/>
</dbReference>
<reference evidence="10 11" key="1">
    <citation type="submission" date="2019-06" db="EMBL/GenBank/DDBJ databases">
        <title>Spirosoma utsteinense sp. nov. isolated from Antarctic ice-free soils.</title>
        <authorList>
            <person name="Tahon G."/>
        </authorList>
    </citation>
    <scope>NUCLEOTIDE SEQUENCE [LARGE SCALE GENOMIC DNA]</scope>
    <source>
        <strain evidence="10 11">LMG 31447</strain>
    </source>
</reference>
<dbReference type="SMART" id="SM00382">
    <property type="entry name" value="AAA"/>
    <property type="match status" value="1"/>
</dbReference>
<keyword evidence="3" id="KW-0547">Nucleotide-binding</keyword>
<feature type="domain" description="ABC transporter" evidence="8">
    <location>
        <begin position="343"/>
        <end position="583"/>
    </location>
</feature>
<dbReference type="Pfam" id="PF00005">
    <property type="entry name" value="ABC_tran"/>
    <property type="match status" value="1"/>
</dbReference>
<keyword evidence="6 7" id="KW-0472">Membrane</keyword>
<dbReference type="PANTHER" id="PTHR43394">
    <property type="entry name" value="ATP-DEPENDENT PERMEASE MDL1, MITOCHONDRIAL"/>
    <property type="match status" value="1"/>
</dbReference>
<feature type="transmembrane region" description="Helical" evidence="7">
    <location>
        <begin position="276"/>
        <end position="297"/>
    </location>
</feature>
<dbReference type="PROSITE" id="PS00211">
    <property type="entry name" value="ABC_TRANSPORTER_1"/>
    <property type="match status" value="1"/>
</dbReference>
<dbReference type="Gene3D" id="1.20.1560.10">
    <property type="entry name" value="ABC transporter type 1, transmembrane domain"/>
    <property type="match status" value="1"/>
</dbReference>
<evidence type="ECO:0000256" key="6">
    <source>
        <dbReference type="ARBA" id="ARBA00023136"/>
    </source>
</evidence>
<dbReference type="Proteomes" id="UP000700732">
    <property type="component" value="Unassembled WGS sequence"/>
</dbReference>
<comment type="caution">
    <text evidence="10">The sequence shown here is derived from an EMBL/GenBank/DDBJ whole genome shotgun (WGS) entry which is preliminary data.</text>
</comment>
<dbReference type="EMBL" id="VFIA01000003">
    <property type="protein sequence ID" value="MBC3790173.1"/>
    <property type="molecule type" value="Genomic_DNA"/>
</dbReference>
<sequence length="602" mass="68175">MQNPYLALLRTAWQYAQQDKRQYVLIYVLFMLANIVTAMHPLLFGWFIESIQRKGTVALDTAGWFAGGFVGLKVLEWAFHGPARVMERRLAFILSRNYLDELYHQTLHLPVSWHKDHHSGSTINRINKAYNALKSFFQNGFVYLHALSKFVFSFGAMLYFSPTFGLIGVALGVLTVYVILRFDRPFVKALEETNEHEHIASSTLFDSLSNISTVIALRLEKRIEARFGETITAIFPPFMRQVRINEWKWFVASMLVALIYVIIATGYVYQHSLPGTVFYIGGLVTLLGYVNQFTSVFNDIALQYTQIVQFNTDVQTARSIGQAYTRYEQPDSNTTLPDTWQTITLSNLNFSYNPTDTDQPRKAILRNVNITLSRGKRVAFIGESGSGKSTLLTLLRGLYTPEPGFSIQVDGQPGSSLNALANTVMLFPQEPEIFENTVGYNITLGLPFTDDEVMQACRTTHFAELVNHMPDGLDTSIQEKGLNLSGGQRQRLALARGVLAAQTSHVVLLDEPTSSVDPKTEFDIYHKLLRAFGDKAVVSTLHRLHLLPMFDYIYILREGEVVDEGSFTQLRQNSTLFQAMWAHQKEVVRDEGAEQKKLQPIH</sequence>
<dbReference type="InterPro" id="IPR017871">
    <property type="entry name" value="ABC_transporter-like_CS"/>
</dbReference>
<feature type="transmembrane region" description="Helical" evidence="7">
    <location>
        <begin position="249"/>
        <end position="270"/>
    </location>
</feature>
<evidence type="ECO:0000256" key="1">
    <source>
        <dbReference type="ARBA" id="ARBA00004651"/>
    </source>
</evidence>
<dbReference type="SUPFAM" id="SSF90123">
    <property type="entry name" value="ABC transporter transmembrane region"/>
    <property type="match status" value="1"/>
</dbReference>
<evidence type="ECO:0000259" key="8">
    <source>
        <dbReference type="PROSITE" id="PS50893"/>
    </source>
</evidence>
<dbReference type="InterPro" id="IPR003593">
    <property type="entry name" value="AAA+_ATPase"/>
</dbReference>
<dbReference type="RefSeq" id="WP_186736003.1">
    <property type="nucleotide sequence ID" value="NZ_VFIA01000003.1"/>
</dbReference>
<dbReference type="Gene3D" id="3.40.50.300">
    <property type="entry name" value="P-loop containing nucleotide triphosphate hydrolases"/>
    <property type="match status" value="1"/>
</dbReference>
<dbReference type="CDD" id="cd07346">
    <property type="entry name" value="ABC_6TM_exporters"/>
    <property type="match status" value="1"/>
</dbReference>